<dbReference type="EMBL" id="LNIX01000001">
    <property type="protein sequence ID" value="OXA62147.1"/>
    <property type="molecule type" value="Genomic_DNA"/>
</dbReference>
<dbReference type="InterPro" id="IPR032695">
    <property type="entry name" value="Integrin_dom_sf"/>
</dbReference>
<dbReference type="InterPro" id="IPR000413">
    <property type="entry name" value="Integrin_alpha"/>
</dbReference>
<dbReference type="PANTHER" id="PTHR23220:SF83">
    <property type="entry name" value="INTEGRIN ALPHA-PS3-RELATED"/>
    <property type="match status" value="1"/>
</dbReference>
<dbReference type="SUPFAM" id="SSF69179">
    <property type="entry name" value="Integrin domains"/>
    <property type="match status" value="1"/>
</dbReference>
<reference evidence="13 14" key="1">
    <citation type="submission" date="2015-12" db="EMBL/GenBank/DDBJ databases">
        <title>The genome of Folsomia candida.</title>
        <authorList>
            <person name="Faddeeva A."/>
            <person name="Derks M.F."/>
            <person name="Anvar Y."/>
            <person name="Smit S."/>
            <person name="Van Straalen N."/>
            <person name="Roelofs D."/>
        </authorList>
    </citation>
    <scope>NUCLEOTIDE SEQUENCE [LARGE SCALE GENOMIC DNA]</scope>
    <source>
        <strain evidence="13 14">VU population</strain>
        <tissue evidence="13">Whole body</tissue>
    </source>
</reference>
<dbReference type="GO" id="GO:0008305">
    <property type="term" value="C:integrin complex"/>
    <property type="evidence" value="ECO:0007669"/>
    <property type="project" value="InterPro"/>
</dbReference>
<keyword evidence="6 11" id="KW-0401">Integrin</keyword>
<dbReference type="Gene3D" id="2.60.40.1530">
    <property type="entry name" value="ntegrin, alpha v. Chain A, domain 4"/>
    <property type="match status" value="1"/>
</dbReference>
<dbReference type="STRING" id="158441.A0A226EYA5"/>
<keyword evidence="4" id="KW-0677">Repeat</keyword>
<dbReference type="PROSITE" id="PS51470">
    <property type="entry name" value="FG_GAP"/>
    <property type="match status" value="2"/>
</dbReference>
<dbReference type="InterPro" id="IPR018184">
    <property type="entry name" value="Integrin_alpha_C_CS"/>
</dbReference>
<dbReference type="GO" id="GO:0007229">
    <property type="term" value="P:integrin-mediated signaling pathway"/>
    <property type="evidence" value="ECO:0007669"/>
    <property type="project" value="UniProtKB-KW"/>
</dbReference>
<evidence type="ECO:0000256" key="8">
    <source>
        <dbReference type="ARBA" id="ARBA00023170"/>
    </source>
</evidence>
<feature type="region of interest" description="Disordered" evidence="12">
    <location>
        <begin position="849"/>
        <end position="870"/>
    </location>
</feature>
<dbReference type="GO" id="GO:0007160">
    <property type="term" value="P:cell-matrix adhesion"/>
    <property type="evidence" value="ECO:0007669"/>
    <property type="project" value="TreeGrafter"/>
</dbReference>
<dbReference type="GO" id="GO:0005178">
    <property type="term" value="F:integrin binding"/>
    <property type="evidence" value="ECO:0007669"/>
    <property type="project" value="TreeGrafter"/>
</dbReference>
<evidence type="ECO:0000313" key="14">
    <source>
        <dbReference type="Proteomes" id="UP000198287"/>
    </source>
</evidence>
<evidence type="ECO:0000256" key="11">
    <source>
        <dbReference type="RuleBase" id="RU003762"/>
    </source>
</evidence>
<keyword evidence="3" id="KW-0732">Signal</keyword>
<keyword evidence="14" id="KW-1185">Reference proteome</keyword>
<protein>
    <submittedName>
        <fullName evidence="13">Integrin alpha-PS3</fullName>
    </submittedName>
</protein>
<evidence type="ECO:0000256" key="2">
    <source>
        <dbReference type="ARBA" id="ARBA00008054"/>
    </source>
</evidence>
<feature type="repeat" description="FG-GAP" evidence="10">
    <location>
        <begin position="365"/>
        <end position="428"/>
    </location>
</feature>
<dbReference type="GO" id="GO:0033627">
    <property type="term" value="P:cell adhesion mediated by integrin"/>
    <property type="evidence" value="ECO:0007669"/>
    <property type="project" value="TreeGrafter"/>
</dbReference>
<dbReference type="GO" id="GO:0007157">
    <property type="term" value="P:heterophilic cell-cell adhesion via plasma membrane cell adhesion molecules"/>
    <property type="evidence" value="ECO:0007669"/>
    <property type="project" value="UniProtKB-ARBA"/>
</dbReference>
<dbReference type="Gene3D" id="2.130.10.130">
    <property type="entry name" value="Integrin alpha, N-terminal"/>
    <property type="match status" value="2"/>
</dbReference>
<dbReference type="InterPro" id="IPR013519">
    <property type="entry name" value="Int_alpha_beta-p"/>
</dbReference>
<dbReference type="OMA" id="VNICLAF"/>
<name>A0A226EYA5_FOLCA</name>
<dbReference type="Gene3D" id="1.20.5.930">
    <property type="entry name" value="Bicelle-embedded integrin alpha(iib) transmembrane segment"/>
    <property type="match status" value="1"/>
</dbReference>
<evidence type="ECO:0000256" key="10">
    <source>
        <dbReference type="PROSITE-ProRule" id="PRU00803"/>
    </source>
</evidence>
<sequence>VSVYIGAPKSQRRTLRGTTVDTGDVWECQVNLAEDANAPNRKISISCTPWNGLSKSSSTQRCCGTQTRCVTEYTSGMWLGGSLAAIDENSFLACAPRWATQKNKDRAVHGFCYRAQTGNGNVQGLEPPLQYWDQLTNSGTLIWFYGQTGFSSAVDHSKTLMLAGAPGYLGWRGNAILYNLDEMSQLQSCQPASQFNTVFKVNSRRGTSGDSADYFGYHVASGQNSFGQATIFGVGAPRGNGEKDRHLAGFASLISVTRRNIHGAPLMGIHDVVLGEQLGSYFGAVVAFVDVNGNGEDEMFVGAPFYTVGHSSESYDEGCVFVYSKSILFRVDVAIGSPGSANRRGEVYIYYGHPNFPNSRESSPQIIRAPEINDNNFKGFGSTLFGNIDLDKNGTPDLLIGAASTNQIVIYRTRPRLKLQPVVTNFQMRADSLAIYKLKREDLSFRLLFCISSQIQPKNDGKLEIQVEAKFDSSEERYQFNNKLKILKFSLQVTTNAAPNCTNVHVNRVKEVEIQNPASIKIGWKMSYNNTISEIFEISKLSVTSNAQGRHSLGDAIFCTWCPKSMEQFHDHFLPVAIDNCDEDGNEICNSKLKVVASLRPINGIDNDKLNEYTIGPHGPRFLDVYIENHGETAYSPNVVVNVSFSNPTLSNSFIIRPTLDGNHKCYLNNNKVVCRDPLHKGQKEHLSFIITISQTLAALKNEETIEIIITAYPGPYPEQMEMSNPVKFKLISDVKLTLTALNAERKDISINDANAVFRSSYEIINSGLSPVNNLHFKFQIPVTYVRNDEEQQAVIVYMPKPYNRISCVPPNSQGFPPLPAIDIKNTPPLMDFPNATNDEVTPNIGISRRRRQTQNERGQTDVRKSVTGNNNNNAMLDVDCVTVPQWKCVDVVCSLTSPLLFREPLIIELILKFSKNATNNNNIIPSESTVLVTTFAKVWTFDDNFNPLNASAVTVLQSESYGDLPAYLIFVSGIGGLIIFLLIAFLMFKCGFFRRKTKENLANLKAQAEQADLLAENFHIPPDDPNDE</sequence>
<evidence type="ECO:0000256" key="7">
    <source>
        <dbReference type="ARBA" id="ARBA00023136"/>
    </source>
</evidence>
<gene>
    <name evidence="13" type="ORF">Fcan01_02554</name>
</gene>
<dbReference type="PROSITE" id="PS00242">
    <property type="entry name" value="INTEGRIN_ALPHA"/>
    <property type="match status" value="1"/>
</dbReference>
<dbReference type="Pfam" id="PF01839">
    <property type="entry name" value="FG-GAP"/>
    <property type="match status" value="1"/>
</dbReference>
<dbReference type="Proteomes" id="UP000198287">
    <property type="component" value="Unassembled WGS sequence"/>
</dbReference>
<keyword evidence="5 11" id="KW-0130">Cell adhesion</keyword>
<dbReference type="OrthoDB" id="5317514at2759"/>
<keyword evidence="9" id="KW-0325">Glycoprotein</keyword>
<evidence type="ECO:0000256" key="4">
    <source>
        <dbReference type="ARBA" id="ARBA00022737"/>
    </source>
</evidence>
<dbReference type="AlphaFoldDB" id="A0A226EYA5"/>
<evidence type="ECO:0000256" key="5">
    <source>
        <dbReference type="ARBA" id="ARBA00022889"/>
    </source>
</evidence>
<organism evidence="13 14">
    <name type="scientific">Folsomia candida</name>
    <name type="common">Springtail</name>
    <dbReference type="NCBI Taxonomy" id="158441"/>
    <lineage>
        <taxon>Eukaryota</taxon>
        <taxon>Metazoa</taxon>
        <taxon>Ecdysozoa</taxon>
        <taxon>Arthropoda</taxon>
        <taxon>Hexapoda</taxon>
        <taxon>Collembola</taxon>
        <taxon>Entomobryomorpha</taxon>
        <taxon>Isotomoidea</taxon>
        <taxon>Isotomidae</taxon>
        <taxon>Proisotominae</taxon>
        <taxon>Folsomia</taxon>
    </lineage>
</organism>
<evidence type="ECO:0000256" key="1">
    <source>
        <dbReference type="ARBA" id="ARBA00004479"/>
    </source>
</evidence>
<comment type="subcellular location">
    <subcellularLocation>
        <location evidence="1 11">Membrane</location>
        <topology evidence="1 11">Single-pass type I membrane protein</topology>
    </subcellularLocation>
</comment>
<keyword evidence="8 11" id="KW-0675">Receptor</keyword>
<feature type="non-terminal residue" evidence="13">
    <location>
        <position position="1"/>
    </location>
</feature>
<comment type="similarity">
    <text evidence="2 11">Belongs to the integrin alpha chain family.</text>
</comment>
<evidence type="ECO:0000256" key="6">
    <source>
        <dbReference type="ARBA" id="ARBA00023037"/>
    </source>
</evidence>
<dbReference type="PANTHER" id="PTHR23220">
    <property type="entry name" value="INTEGRIN ALPHA"/>
    <property type="match status" value="1"/>
</dbReference>
<proteinExistence type="inferred from homology"/>
<dbReference type="InterPro" id="IPR013517">
    <property type="entry name" value="FG-GAP"/>
</dbReference>
<evidence type="ECO:0000256" key="12">
    <source>
        <dbReference type="SAM" id="MobiDB-lite"/>
    </source>
</evidence>
<feature type="transmembrane region" description="Helical" evidence="11">
    <location>
        <begin position="967"/>
        <end position="989"/>
    </location>
</feature>
<evidence type="ECO:0000313" key="13">
    <source>
        <dbReference type="EMBL" id="OXA62147.1"/>
    </source>
</evidence>
<evidence type="ECO:0000256" key="3">
    <source>
        <dbReference type="ARBA" id="ARBA00022729"/>
    </source>
</evidence>
<keyword evidence="7 11" id="KW-0472">Membrane</keyword>
<keyword evidence="11" id="KW-1133">Transmembrane helix</keyword>
<dbReference type="SUPFAM" id="SSF69318">
    <property type="entry name" value="Integrin alpha N-terminal domain"/>
    <property type="match status" value="1"/>
</dbReference>
<dbReference type="PRINTS" id="PR01185">
    <property type="entry name" value="INTEGRINA"/>
</dbReference>
<comment type="caution">
    <text evidence="13">The sequence shown here is derived from an EMBL/GenBank/DDBJ whole genome shotgun (WGS) entry which is preliminary data.</text>
</comment>
<feature type="repeat" description="FG-GAP" evidence="10">
    <location>
        <begin position="268"/>
        <end position="332"/>
    </location>
</feature>
<evidence type="ECO:0000256" key="9">
    <source>
        <dbReference type="ARBA" id="ARBA00023180"/>
    </source>
</evidence>
<dbReference type="SMART" id="SM00191">
    <property type="entry name" value="Int_alpha"/>
    <property type="match status" value="3"/>
</dbReference>
<keyword evidence="11" id="KW-0812">Transmembrane</keyword>
<dbReference type="InterPro" id="IPR028994">
    <property type="entry name" value="Integrin_alpha_N"/>
</dbReference>
<dbReference type="Gene3D" id="2.60.40.1510">
    <property type="entry name" value="ntegrin, alpha v. Chain A, domain 3"/>
    <property type="match status" value="1"/>
</dbReference>
<dbReference type="GO" id="GO:0009897">
    <property type="term" value="C:external side of plasma membrane"/>
    <property type="evidence" value="ECO:0007669"/>
    <property type="project" value="TreeGrafter"/>
</dbReference>
<accession>A0A226EYA5</accession>